<dbReference type="AlphaFoldDB" id="A0A0S4L994"/>
<accession>A0A0S4L994</accession>
<protein>
    <recommendedName>
        <fullName evidence="5">VPLPA-CTERM protein sorting domain-containing protein</fullName>
    </recommendedName>
</protein>
<dbReference type="OrthoDB" id="5567186at2"/>
<keyword evidence="1" id="KW-0472">Membrane</keyword>
<dbReference type="EMBL" id="CZQA01000001">
    <property type="protein sequence ID" value="CUS34275.1"/>
    <property type="molecule type" value="Genomic_DNA"/>
</dbReference>
<keyword evidence="1" id="KW-1133">Transmembrane helix</keyword>
<feature type="signal peptide" evidence="2">
    <location>
        <begin position="1"/>
        <end position="30"/>
    </location>
</feature>
<evidence type="ECO:0000256" key="2">
    <source>
        <dbReference type="SAM" id="SignalP"/>
    </source>
</evidence>
<evidence type="ECO:0008006" key="5">
    <source>
        <dbReference type="Google" id="ProtNLM"/>
    </source>
</evidence>
<name>A0A0S4L994_9BACT</name>
<dbReference type="RefSeq" id="WP_090746137.1">
    <property type="nucleotide sequence ID" value="NZ_CZQA01000001.1"/>
</dbReference>
<feature type="chain" id="PRO_5006623835" description="VPLPA-CTERM protein sorting domain-containing protein" evidence="2">
    <location>
        <begin position="31"/>
        <end position="237"/>
    </location>
</feature>
<keyword evidence="1" id="KW-0812">Transmembrane</keyword>
<reference evidence="3 4" key="1">
    <citation type="submission" date="2015-10" db="EMBL/GenBank/DDBJ databases">
        <authorList>
            <person name="Gilbert D.G."/>
        </authorList>
    </citation>
    <scope>NUCLEOTIDE SEQUENCE [LARGE SCALE GENOMIC DNA]</scope>
    <source>
        <strain evidence="3">COMA1</strain>
    </source>
</reference>
<evidence type="ECO:0000313" key="4">
    <source>
        <dbReference type="Proteomes" id="UP000199032"/>
    </source>
</evidence>
<dbReference type="Proteomes" id="UP000199032">
    <property type="component" value="Unassembled WGS sequence"/>
</dbReference>
<keyword evidence="2" id="KW-0732">Signal</keyword>
<evidence type="ECO:0000256" key="1">
    <source>
        <dbReference type="SAM" id="Phobius"/>
    </source>
</evidence>
<evidence type="ECO:0000313" key="3">
    <source>
        <dbReference type="EMBL" id="CUS34275.1"/>
    </source>
</evidence>
<gene>
    <name evidence="3" type="ORF">COMA1_11612</name>
</gene>
<sequence>MNPITTRTRSLGLIAAAVGLWLAGVAPSHASTVTANPAGHQSGISYEWEVVMGDNDSATYSGAVGAKSWAEPGNPDPTPGWTHTSNWTVLDLTGASGTQLVTVTLGRGATGSLFPAFSVYAGVEDVNSDASNHTFNNTGAISWAPNLAYTYHLANAGGPIGTGNGTGLTSVSDNWVLAPGLYTINFGGNPALSLGQTGTHAFTATLTTAPVPVPAAAYLFGSGLIGLVGLARRKFSA</sequence>
<organism evidence="3 4">
    <name type="scientific">Candidatus Nitrospira nitrosa</name>
    <dbReference type="NCBI Taxonomy" id="1742972"/>
    <lineage>
        <taxon>Bacteria</taxon>
        <taxon>Pseudomonadati</taxon>
        <taxon>Nitrospirota</taxon>
        <taxon>Nitrospiria</taxon>
        <taxon>Nitrospirales</taxon>
        <taxon>Nitrospiraceae</taxon>
        <taxon>Nitrospira</taxon>
    </lineage>
</organism>
<proteinExistence type="predicted"/>
<feature type="transmembrane region" description="Helical" evidence="1">
    <location>
        <begin position="211"/>
        <end position="231"/>
    </location>
</feature>
<keyword evidence="4" id="KW-1185">Reference proteome</keyword>